<evidence type="ECO:0000256" key="9">
    <source>
        <dbReference type="ARBA" id="ARBA00022842"/>
    </source>
</evidence>
<name>A0A563E2B6_9MICO</name>
<gene>
    <name evidence="11 12" type="primary">thiM</name>
    <name evidence="12" type="ORF">FGL98_10210</name>
</gene>
<keyword evidence="5 11" id="KW-0479">Metal-binding</keyword>
<evidence type="ECO:0000256" key="11">
    <source>
        <dbReference type="HAMAP-Rule" id="MF_00228"/>
    </source>
</evidence>
<dbReference type="CDD" id="cd01170">
    <property type="entry name" value="THZ_kinase"/>
    <property type="match status" value="1"/>
</dbReference>
<dbReference type="PIRSF" id="PIRSF000513">
    <property type="entry name" value="Thz_kinase"/>
    <property type="match status" value="1"/>
</dbReference>
<dbReference type="InterPro" id="IPR000417">
    <property type="entry name" value="Hyethyz_kinase"/>
</dbReference>
<dbReference type="InterPro" id="IPR029056">
    <property type="entry name" value="Ribokinase-like"/>
</dbReference>
<dbReference type="NCBIfam" id="NF006830">
    <property type="entry name" value="PRK09355.1"/>
    <property type="match status" value="1"/>
</dbReference>
<dbReference type="GO" id="GO:0004417">
    <property type="term" value="F:hydroxyethylthiazole kinase activity"/>
    <property type="evidence" value="ECO:0007669"/>
    <property type="project" value="UniProtKB-UniRule"/>
</dbReference>
<keyword evidence="9 11" id="KW-0460">Magnesium</keyword>
<comment type="similarity">
    <text evidence="11">Belongs to the Thz kinase family.</text>
</comment>
<dbReference type="GO" id="GO:0009229">
    <property type="term" value="P:thiamine diphosphate biosynthetic process"/>
    <property type="evidence" value="ECO:0007669"/>
    <property type="project" value="UniProtKB-UniRule"/>
</dbReference>
<dbReference type="SUPFAM" id="SSF53613">
    <property type="entry name" value="Ribokinase-like"/>
    <property type="match status" value="1"/>
</dbReference>
<reference evidence="12 13" key="2">
    <citation type="submission" date="2019-08" db="EMBL/GenBank/DDBJ databases">
        <title>Jejuicoccus antrihumi gen. nov., sp. nov., a new member of the family Dermacoccaceae isolated from a cave.</title>
        <authorList>
            <person name="Schumann P."/>
            <person name="Kim I.S."/>
        </authorList>
    </citation>
    <scope>NUCLEOTIDE SEQUENCE [LARGE SCALE GENOMIC DNA]</scope>
    <source>
        <strain evidence="12 13">C5-26</strain>
    </source>
</reference>
<keyword evidence="6 11" id="KW-0547">Nucleotide-binding</keyword>
<feature type="binding site" evidence="11">
    <location>
        <position position="167"/>
    </location>
    <ligand>
        <name>ATP</name>
        <dbReference type="ChEBI" id="CHEBI:30616"/>
    </ligand>
</feature>
<dbReference type="GO" id="GO:0000287">
    <property type="term" value="F:magnesium ion binding"/>
    <property type="evidence" value="ECO:0007669"/>
    <property type="project" value="UniProtKB-UniRule"/>
</dbReference>
<accession>A0A563E2B6</accession>
<dbReference type="GO" id="GO:0009228">
    <property type="term" value="P:thiamine biosynthetic process"/>
    <property type="evidence" value="ECO:0007669"/>
    <property type="project" value="UniProtKB-KW"/>
</dbReference>
<dbReference type="Proteomes" id="UP000320244">
    <property type="component" value="Unassembled WGS sequence"/>
</dbReference>
<evidence type="ECO:0000256" key="8">
    <source>
        <dbReference type="ARBA" id="ARBA00022840"/>
    </source>
</evidence>
<keyword evidence="7 11" id="KW-0418">Kinase</keyword>
<dbReference type="HAMAP" id="MF_00228">
    <property type="entry name" value="Thz_kinase"/>
    <property type="match status" value="1"/>
</dbReference>
<keyword evidence="4 11" id="KW-0808">Transferase</keyword>
<dbReference type="Gene3D" id="3.40.1190.20">
    <property type="match status" value="1"/>
</dbReference>
<evidence type="ECO:0000256" key="3">
    <source>
        <dbReference type="ARBA" id="ARBA00004868"/>
    </source>
</evidence>
<comment type="pathway">
    <text evidence="3 11">Cofactor biosynthesis; thiamine diphosphate biosynthesis; 4-methyl-5-(2-phosphoethyl)-thiazole from 5-(2-hydroxyethyl)-4-methylthiazole: step 1/1.</text>
</comment>
<evidence type="ECO:0000313" key="13">
    <source>
        <dbReference type="Proteomes" id="UP000320244"/>
    </source>
</evidence>
<comment type="catalytic activity">
    <reaction evidence="1 11">
        <text>5-(2-hydroxyethyl)-4-methylthiazole + ATP = 4-methyl-5-(2-phosphooxyethyl)-thiazole + ADP + H(+)</text>
        <dbReference type="Rhea" id="RHEA:24212"/>
        <dbReference type="ChEBI" id="CHEBI:15378"/>
        <dbReference type="ChEBI" id="CHEBI:17957"/>
        <dbReference type="ChEBI" id="CHEBI:30616"/>
        <dbReference type="ChEBI" id="CHEBI:58296"/>
        <dbReference type="ChEBI" id="CHEBI:456216"/>
        <dbReference type="EC" id="2.7.1.50"/>
    </reaction>
</comment>
<comment type="caution">
    <text evidence="12">The sequence shown here is derived from an EMBL/GenBank/DDBJ whole genome shotgun (WGS) entry which is preliminary data.</text>
</comment>
<feature type="binding site" evidence="11">
    <location>
        <position position="46"/>
    </location>
    <ligand>
        <name>substrate</name>
    </ligand>
</feature>
<sequence length="263" mass="26423">MTDTHEIAEVLARVRQRGPLVHCMTNIVVAGFTANVLLALDASPAMVENTRESAQFAAIADGLLVNLGTLTSERAEAMRAAAGSAHDAGTPWVLDPVAVGGLDYRTGLAKELLEAGPHIIRGNASEVISLAGGAGAGRGVDSSDGPEAAAPAAESLVSRPVGAVAVSGPIDYVTDGTQRVRVHNGDPVMTRVTGVGCALGAVVAACAAVVESPLTAAVAGTAIMTIAAEHAASTSAGPGSFAVHLIDALSLLEPSDIEKELRL</sequence>
<comment type="cofactor">
    <cofactor evidence="2 11">
        <name>Mg(2+)</name>
        <dbReference type="ChEBI" id="CHEBI:18420"/>
    </cofactor>
</comment>
<evidence type="ECO:0000256" key="6">
    <source>
        <dbReference type="ARBA" id="ARBA00022741"/>
    </source>
</evidence>
<dbReference type="AlphaFoldDB" id="A0A563E2B6"/>
<evidence type="ECO:0000256" key="2">
    <source>
        <dbReference type="ARBA" id="ARBA00001946"/>
    </source>
</evidence>
<keyword evidence="13" id="KW-1185">Reference proteome</keyword>
<evidence type="ECO:0000256" key="7">
    <source>
        <dbReference type="ARBA" id="ARBA00022777"/>
    </source>
</evidence>
<comment type="function">
    <text evidence="11">Catalyzes the phosphorylation of the hydroxyl group of 4-methyl-5-beta-hydroxyethylthiazole (THZ).</text>
</comment>
<dbReference type="EC" id="2.7.1.50" evidence="11"/>
<evidence type="ECO:0000256" key="5">
    <source>
        <dbReference type="ARBA" id="ARBA00022723"/>
    </source>
</evidence>
<dbReference type="Pfam" id="PF02110">
    <property type="entry name" value="HK"/>
    <property type="match status" value="1"/>
</dbReference>
<dbReference type="EMBL" id="VCQV01000012">
    <property type="protein sequence ID" value="TWP36332.1"/>
    <property type="molecule type" value="Genomic_DNA"/>
</dbReference>
<reference evidence="12 13" key="1">
    <citation type="submission" date="2019-05" db="EMBL/GenBank/DDBJ databases">
        <authorList>
            <person name="Lee S.D."/>
        </authorList>
    </citation>
    <scope>NUCLEOTIDE SEQUENCE [LARGE SCALE GENOMIC DNA]</scope>
    <source>
        <strain evidence="12 13">C5-26</strain>
    </source>
</reference>
<evidence type="ECO:0000256" key="4">
    <source>
        <dbReference type="ARBA" id="ARBA00022679"/>
    </source>
</evidence>
<dbReference type="NCBIfam" id="TIGR00694">
    <property type="entry name" value="thiM"/>
    <property type="match status" value="1"/>
</dbReference>
<dbReference type="GO" id="GO:0005524">
    <property type="term" value="F:ATP binding"/>
    <property type="evidence" value="ECO:0007669"/>
    <property type="project" value="UniProtKB-UniRule"/>
</dbReference>
<organism evidence="12 13">
    <name type="scientific">Leekyejoonella antrihumi</name>
    <dbReference type="NCBI Taxonomy" id="1660198"/>
    <lineage>
        <taxon>Bacteria</taxon>
        <taxon>Bacillati</taxon>
        <taxon>Actinomycetota</taxon>
        <taxon>Actinomycetes</taxon>
        <taxon>Micrococcales</taxon>
        <taxon>Dermacoccaceae</taxon>
        <taxon>Leekyejoonella</taxon>
    </lineage>
</organism>
<feature type="binding site" evidence="11">
    <location>
        <position position="121"/>
    </location>
    <ligand>
        <name>ATP</name>
        <dbReference type="ChEBI" id="CHEBI:30616"/>
    </ligand>
</feature>
<feature type="binding site" evidence="11">
    <location>
        <position position="194"/>
    </location>
    <ligand>
        <name>substrate</name>
    </ligand>
</feature>
<keyword evidence="8 11" id="KW-0067">ATP-binding</keyword>
<dbReference type="PRINTS" id="PR01099">
    <property type="entry name" value="HYETHTZKNASE"/>
</dbReference>
<evidence type="ECO:0000256" key="10">
    <source>
        <dbReference type="ARBA" id="ARBA00022977"/>
    </source>
</evidence>
<evidence type="ECO:0000256" key="1">
    <source>
        <dbReference type="ARBA" id="ARBA00001771"/>
    </source>
</evidence>
<evidence type="ECO:0000313" key="12">
    <source>
        <dbReference type="EMBL" id="TWP36332.1"/>
    </source>
</evidence>
<dbReference type="UniPathway" id="UPA00060">
    <property type="reaction ID" value="UER00139"/>
</dbReference>
<proteinExistence type="inferred from homology"/>
<protein>
    <recommendedName>
        <fullName evidence="11">Hydroxyethylthiazole kinase</fullName>
        <ecNumber evidence="11">2.7.1.50</ecNumber>
    </recommendedName>
    <alternativeName>
        <fullName evidence="11">4-methyl-5-beta-hydroxyethylthiazole kinase</fullName>
        <shortName evidence="11">TH kinase</shortName>
        <shortName evidence="11">Thz kinase</shortName>
    </alternativeName>
</protein>
<dbReference type="OrthoDB" id="8909021at2"/>
<dbReference type="RefSeq" id="WP_146316666.1">
    <property type="nucleotide sequence ID" value="NZ_VCQV01000012.1"/>
</dbReference>
<keyword evidence="10 11" id="KW-0784">Thiamine biosynthesis</keyword>